<dbReference type="InterPro" id="IPR045647">
    <property type="entry name" value="DUF6401"/>
</dbReference>
<dbReference type="EMBL" id="JBHMCR010000024">
    <property type="protein sequence ID" value="MFB9524839.1"/>
    <property type="molecule type" value="Genomic_DNA"/>
</dbReference>
<comment type="caution">
    <text evidence="1">The sequence shown here is derived from an EMBL/GenBank/DDBJ whole genome shotgun (WGS) entry which is preliminary data.</text>
</comment>
<accession>A0ABV5PNR3</accession>
<organism evidence="1 2">
    <name type="scientific">Streptomyces cremeus</name>
    <dbReference type="NCBI Taxonomy" id="66881"/>
    <lineage>
        <taxon>Bacteria</taxon>
        <taxon>Bacillati</taxon>
        <taxon>Actinomycetota</taxon>
        <taxon>Actinomycetes</taxon>
        <taxon>Kitasatosporales</taxon>
        <taxon>Streptomycetaceae</taxon>
        <taxon>Streptomyces</taxon>
    </lineage>
</organism>
<evidence type="ECO:0000313" key="1">
    <source>
        <dbReference type="EMBL" id="MFB9524839.1"/>
    </source>
</evidence>
<keyword evidence="2" id="KW-1185">Reference proteome</keyword>
<dbReference type="RefSeq" id="WP_345219577.1">
    <property type="nucleotide sequence ID" value="NZ_BAAAXE010000002.1"/>
</dbReference>
<reference evidence="1 2" key="1">
    <citation type="submission" date="2024-09" db="EMBL/GenBank/DDBJ databases">
        <authorList>
            <person name="Sun Q."/>
            <person name="Mori K."/>
        </authorList>
    </citation>
    <scope>NUCLEOTIDE SEQUENCE [LARGE SCALE GENOMIC DNA]</scope>
    <source>
        <strain evidence="1 2">JCM 4362</strain>
    </source>
</reference>
<protein>
    <submittedName>
        <fullName evidence="1">DUF6401 family natural product biosynthesis protein</fullName>
    </submittedName>
</protein>
<name>A0ABV5PNR3_STRCM</name>
<evidence type="ECO:0000313" key="2">
    <source>
        <dbReference type="Proteomes" id="UP001589718"/>
    </source>
</evidence>
<gene>
    <name evidence="1" type="ORF">ACFFTU_33390</name>
</gene>
<dbReference type="Pfam" id="PF19939">
    <property type="entry name" value="DUF6401"/>
    <property type="match status" value="1"/>
</dbReference>
<proteinExistence type="predicted"/>
<dbReference type="Proteomes" id="UP001589718">
    <property type="component" value="Unassembled WGS sequence"/>
</dbReference>
<sequence length="106" mass="11667">MSCVLTTVCAGYEARFAEFSFEPGFAAAVDQHAAEIRDRLGARSAGLEPAAPDREALADYALGFVDALTEIDWREPVAYDYAVCRLTALTYLVRRHRLVAPRRGTS</sequence>